<comment type="caution">
    <text evidence="2">The sequence shown here is derived from an EMBL/GenBank/DDBJ whole genome shotgun (WGS) entry which is preliminary data.</text>
</comment>
<organism evidence="2 3">
    <name type="scientific">Vespula pensylvanica</name>
    <name type="common">Western yellow jacket</name>
    <name type="synonym">Wasp</name>
    <dbReference type="NCBI Taxonomy" id="30213"/>
    <lineage>
        <taxon>Eukaryota</taxon>
        <taxon>Metazoa</taxon>
        <taxon>Ecdysozoa</taxon>
        <taxon>Arthropoda</taxon>
        <taxon>Hexapoda</taxon>
        <taxon>Insecta</taxon>
        <taxon>Pterygota</taxon>
        <taxon>Neoptera</taxon>
        <taxon>Endopterygota</taxon>
        <taxon>Hymenoptera</taxon>
        <taxon>Apocrita</taxon>
        <taxon>Aculeata</taxon>
        <taxon>Vespoidea</taxon>
        <taxon>Vespidae</taxon>
        <taxon>Vespinae</taxon>
        <taxon>Vespula</taxon>
    </lineage>
</organism>
<gene>
    <name evidence="2" type="ORF">H0235_004800</name>
</gene>
<feature type="region of interest" description="Disordered" evidence="1">
    <location>
        <begin position="114"/>
        <end position="144"/>
    </location>
</feature>
<evidence type="ECO:0000313" key="3">
    <source>
        <dbReference type="Proteomes" id="UP000600918"/>
    </source>
</evidence>
<dbReference type="Proteomes" id="UP000600918">
    <property type="component" value="Unassembled WGS sequence"/>
</dbReference>
<feature type="compositionally biased region" description="Basic residues" evidence="1">
    <location>
        <begin position="132"/>
        <end position="144"/>
    </location>
</feature>
<dbReference type="EMBL" id="JACSDY010000003">
    <property type="protein sequence ID" value="KAF7431876.1"/>
    <property type="molecule type" value="Genomic_DNA"/>
</dbReference>
<name>A0A834P834_VESPE</name>
<proteinExistence type="predicted"/>
<evidence type="ECO:0000256" key="1">
    <source>
        <dbReference type="SAM" id="MobiDB-lite"/>
    </source>
</evidence>
<sequence>MLVYFFLPLLRMSQTIEWPNECCRIKQAFENKDKVNNIMCFTIYSNVSIILYYIHDIIDDVFRDSINSFDWSRIKYDVSIPRRVNNFLTLRKSNTILTCCYAVVALLELASHTQGKSSLGDGNGEKAEDEKKKKKKKRKKTEKE</sequence>
<reference evidence="2" key="1">
    <citation type="journal article" date="2020" name="G3 (Bethesda)">
        <title>High-Quality Assemblies for Three Invasive Social Wasps from the &lt;i&gt;Vespula&lt;/i&gt; Genus.</title>
        <authorList>
            <person name="Harrop T.W.R."/>
            <person name="Guhlin J."/>
            <person name="McLaughlin G.M."/>
            <person name="Permina E."/>
            <person name="Stockwell P."/>
            <person name="Gilligan J."/>
            <person name="Le Lec M.F."/>
            <person name="Gruber M.A.M."/>
            <person name="Quinn O."/>
            <person name="Lovegrove M."/>
            <person name="Duncan E.J."/>
            <person name="Remnant E.J."/>
            <person name="Van Eeckhoven J."/>
            <person name="Graham B."/>
            <person name="Knapp R.A."/>
            <person name="Langford K.W."/>
            <person name="Kronenberg Z."/>
            <person name="Press M.O."/>
            <person name="Eacker S.M."/>
            <person name="Wilson-Rankin E.E."/>
            <person name="Purcell J."/>
            <person name="Lester P.J."/>
            <person name="Dearden P.K."/>
        </authorList>
    </citation>
    <scope>NUCLEOTIDE SEQUENCE</scope>
    <source>
        <strain evidence="2">Volc-1</strain>
    </source>
</reference>
<protein>
    <submittedName>
        <fullName evidence="2">Uncharacterized protein</fullName>
    </submittedName>
</protein>
<accession>A0A834P834</accession>
<dbReference type="AlphaFoldDB" id="A0A834P834"/>
<evidence type="ECO:0000313" key="2">
    <source>
        <dbReference type="EMBL" id="KAF7431876.1"/>
    </source>
</evidence>
<keyword evidence="3" id="KW-1185">Reference proteome</keyword>